<feature type="region of interest" description="Disordered" evidence="2">
    <location>
        <begin position="1"/>
        <end position="73"/>
    </location>
</feature>
<dbReference type="Proteomes" id="UP001213000">
    <property type="component" value="Unassembled WGS sequence"/>
</dbReference>
<feature type="compositionally biased region" description="Polar residues" evidence="2">
    <location>
        <begin position="41"/>
        <end position="67"/>
    </location>
</feature>
<protein>
    <recommendedName>
        <fullName evidence="3">NACHT domain-containing protein</fullName>
    </recommendedName>
</protein>
<keyword evidence="5" id="KW-1185">Reference proteome</keyword>
<feature type="compositionally biased region" description="Low complexity" evidence="2">
    <location>
        <begin position="939"/>
        <end position="953"/>
    </location>
</feature>
<feature type="region of interest" description="Disordered" evidence="2">
    <location>
        <begin position="935"/>
        <end position="985"/>
    </location>
</feature>
<comment type="caution">
    <text evidence="4">The sequence shown here is derived from an EMBL/GenBank/DDBJ whole genome shotgun (WGS) entry which is preliminary data.</text>
</comment>
<evidence type="ECO:0000313" key="4">
    <source>
        <dbReference type="EMBL" id="KAJ3564628.1"/>
    </source>
</evidence>
<keyword evidence="1" id="KW-0677">Repeat</keyword>
<feature type="domain" description="NACHT" evidence="3">
    <location>
        <begin position="193"/>
        <end position="349"/>
    </location>
</feature>
<dbReference type="InterPro" id="IPR007111">
    <property type="entry name" value="NACHT_NTPase"/>
</dbReference>
<dbReference type="PROSITE" id="PS50837">
    <property type="entry name" value="NACHT"/>
    <property type="match status" value="1"/>
</dbReference>
<feature type="compositionally biased region" description="Pro residues" evidence="2">
    <location>
        <begin position="23"/>
        <end position="34"/>
    </location>
</feature>
<dbReference type="Pfam" id="PF24883">
    <property type="entry name" value="NPHP3_N"/>
    <property type="match status" value="1"/>
</dbReference>
<feature type="compositionally biased region" description="Acidic residues" evidence="2">
    <location>
        <begin position="964"/>
        <end position="985"/>
    </location>
</feature>
<sequence length="985" mass="110987">MQQFPDNSTGKRSFIRRIFSSKRPPPPSLLPAPNRPVTASDAITSKGNQAPSLPTPEDNAQVNSNVSEDQDAVVPNGVVRVPISSRPCDAPLSSGILQGSHDFMIERPTFIQHNNNVTYKVEKPFSDSNFLEKFFVNIDNGGTVLLILDKKRVTGAEMDSSDRDPPPRCHPETRKELRDTLNTWLVNDRRPWNFIWLSGPAGAGKSAVTQTFAEHCHKLGYLGASFFFSRSKRDTANGFIATITYQLAEQDAGYNHIVTSVLARNPAILDKALHVQFQKLLEEPFATLAQGSSPGSRHKPIVIVVDGLDECSDENAQCQIIRLIGTYVRKSASSTASTLSVLWFLSSRPEWHIKRTFAQADPPFQCGRELITCDAEQDAKDVYLILRDGLQKIRDQSSWSLSQIRSSPQWPSEAKLQRLARQVGGLPVLASTVLRFIGDGTGAPDSQLDTCLLFLETTGDMIQANPLDALDALYRQIMTRVPQQILPITQFILSFYTLLPTFSTFVYNRGMCRLERLSEVACFLNMEKDNFYSALQCLHSVIEVPPSESAHEASLRFFHKSFPDFLEDPLRSGPFSLNLDQARYKFAILSIRFNDHFLRNNCKLKDCSCEDDFSISSFPWISDQARGELQLSQDRLKLFARVNCWRLCRSVRKAEMPSIVTELSKFSFCHLFSSFSSKDDDDDFWSLVQWLWDGQDDRKDSLIRFAPSSLSDQSMISRSRATALQIIDHLELDEVQGNLIPRFFSFHQTSRASPPLLDYAKIKFWIGIRGKTALVYGLPDEDKYKEELAMRYKAAQARICIKPLCPEFQYQILRNLNTQVFEARYSNGLGSHLSPAAKISSAVKDLTNLIVNDKTLSDFVLMNPSFHGDILDTVLPDSRSLVGNPKAFSSENEKELDNFLRSWTTYLPFQMKRVPPSPRELKVSLLKFIDSRNRKDEGSVVSSESESENSTSGKDSDIFFSMSDSEEDGYDVDSVDGGSDDEDFE</sequence>
<dbReference type="EMBL" id="JANIEX010000645">
    <property type="protein sequence ID" value="KAJ3564628.1"/>
    <property type="molecule type" value="Genomic_DNA"/>
</dbReference>
<evidence type="ECO:0000259" key="3">
    <source>
        <dbReference type="PROSITE" id="PS50837"/>
    </source>
</evidence>
<accession>A0AAD5YTZ5</accession>
<dbReference type="Gene3D" id="3.40.50.300">
    <property type="entry name" value="P-loop containing nucleotide triphosphate hydrolases"/>
    <property type="match status" value="1"/>
</dbReference>
<organism evidence="4 5">
    <name type="scientific">Leucocoprinus birnbaumii</name>
    <dbReference type="NCBI Taxonomy" id="56174"/>
    <lineage>
        <taxon>Eukaryota</taxon>
        <taxon>Fungi</taxon>
        <taxon>Dikarya</taxon>
        <taxon>Basidiomycota</taxon>
        <taxon>Agaricomycotina</taxon>
        <taxon>Agaricomycetes</taxon>
        <taxon>Agaricomycetidae</taxon>
        <taxon>Agaricales</taxon>
        <taxon>Agaricineae</taxon>
        <taxon>Agaricaceae</taxon>
        <taxon>Leucocoprinus</taxon>
    </lineage>
</organism>
<dbReference type="InterPro" id="IPR027417">
    <property type="entry name" value="P-loop_NTPase"/>
</dbReference>
<dbReference type="AlphaFoldDB" id="A0AAD5YTZ5"/>
<evidence type="ECO:0000256" key="1">
    <source>
        <dbReference type="ARBA" id="ARBA00022737"/>
    </source>
</evidence>
<reference evidence="4" key="1">
    <citation type="submission" date="2022-07" db="EMBL/GenBank/DDBJ databases">
        <title>Genome Sequence of Leucocoprinus birnbaumii.</title>
        <authorList>
            <person name="Buettner E."/>
        </authorList>
    </citation>
    <scope>NUCLEOTIDE SEQUENCE</scope>
    <source>
        <strain evidence="4">VT141</strain>
    </source>
</reference>
<dbReference type="SUPFAM" id="SSF52540">
    <property type="entry name" value="P-loop containing nucleoside triphosphate hydrolases"/>
    <property type="match status" value="1"/>
</dbReference>
<name>A0AAD5YTZ5_9AGAR</name>
<dbReference type="PANTHER" id="PTHR10039:SF14">
    <property type="entry name" value="NACHT DOMAIN-CONTAINING PROTEIN"/>
    <property type="match status" value="1"/>
</dbReference>
<evidence type="ECO:0000313" key="5">
    <source>
        <dbReference type="Proteomes" id="UP001213000"/>
    </source>
</evidence>
<proteinExistence type="predicted"/>
<dbReference type="InterPro" id="IPR056884">
    <property type="entry name" value="NPHP3-like_N"/>
</dbReference>
<gene>
    <name evidence="4" type="ORF">NP233_g8173</name>
</gene>
<evidence type="ECO:0000256" key="2">
    <source>
        <dbReference type="SAM" id="MobiDB-lite"/>
    </source>
</evidence>
<feature type="compositionally biased region" description="Polar residues" evidence="2">
    <location>
        <begin position="1"/>
        <end position="10"/>
    </location>
</feature>
<dbReference type="PANTHER" id="PTHR10039">
    <property type="entry name" value="AMELOGENIN"/>
    <property type="match status" value="1"/>
</dbReference>